<name>A0AAU8MHW9_9CAUD</name>
<evidence type="ECO:0000313" key="1">
    <source>
        <dbReference type="EMBL" id="XCO00622.1"/>
    </source>
</evidence>
<sequence length="118" mass="14142">MTLLAYDKIINKLDRTKTWYDNKKKSILSREIEYRDYNSVVKRYNPNYDNYTYYIIMSDTVNNLHCFKRTIVDDYGRLKINIGCIVSETFLKDIDKPCNISVTCVEYNKDYSVYELDV</sequence>
<accession>A0AAU8MHW9</accession>
<organism evidence="1">
    <name type="scientific">Geladintestivirus 2</name>
    <dbReference type="NCBI Taxonomy" id="3233134"/>
    <lineage>
        <taxon>Viruses</taxon>
        <taxon>Duplodnaviria</taxon>
        <taxon>Heunggongvirae</taxon>
        <taxon>Uroviricota</taxon>
        <taxon>Caudoviricetes</taxon>
        <taxon>Crassvirales</taxon>
    </lineage>
</organism>
<dbReference type="EMBL" id="PP965500">
    <property type="protein sequence ID" value="XCO00622.1"/>
    <property type="molecule type" value="Genomic_DNA"/>
</dbReference>
<protein>
    <submittedName>
        <fullName evidence="1">Uncharacterized protein</fullName>
    </submittedName>
</protein>
<reference evidence="1" key="1">
    <citation type="submission" date="2024-06" db="EMBL/GenBank/DDBJ databases">
        <title>Intestivirid acquisition increases across infancy in a wild primate population.</title>
        <authorList>
            <person name="Schneider-Creas I.A."/>
            <person name="Moya I.L."/>
            <person name="Chiou K.L."/>
            <person name="Baniel A."/>
            <person name="Azanaw Haile A."/>
            <person name="Kebede F."/>
            <person name="Abebe B."/>
            <person name="Snyder-Mackler N."/>
            <person name="Varsani A."/>
        </authorList>
    </citation>
    <scope>NUCLEOTIDE SEQUENCE</scope>
    <source>
        <strain evidence="1">Int_RNL_2018_0288_CRY</strain>
    </source>
</reference>
<proteinExistence type="predicted"/>